<dbReference type="Gene3D" id="3.30.1120.90">
    <property type="entry name" value="Nucleosome assembly protein"/>
    <property type="match status" value="1"/>
</dbReference>
<dbReference type="Gene3D" id="1.20.5.1500">
    <property type="match status" value="1"/>
</dbReference>
<evidence type="ECO:0000256" key="1">
    <source>
        <dbReference type="ARBA" id="ARBA00009947"/>
    </source>
</evidence>
<dbReference type="AlphaFoldDB" id="A0A814RW55"/>
<evidence type="ECO:0000313" key="3">
    <source>
        <dbReference type="EMBL" id="CAF1139780.1"/>
    </source>
</evidence>
<organism evidence="3 4">
    <name type="scientific">Adineta ricciae</name>
    <name type="common">Rotifer</name>
    <dbReference type="NCBI Taxonomy" id="249248"/>
    <lineage>
        <taxon>Eukaryota</taxon>
        <taxon>Metazoa</taxon>
        <taxon>Spiralia</taxon>
        <taxon>Gnathifera</taxon>
        <taxon>Rotifera</taxon>
        <taxon>Eurotatoria</taxon>
        <taxon>Bdelloidea</taxon>
        <taxon>Adinetida</taxon>
        <taxon>Adinetidae</taxon>
        <taxon>Adineta</taxon>
    </lineage>
</organism>
<dbReference type="InterPro" id="IPR002164">
    <property type="entry name" value="NAP_family"/>
</dbReference>
<keyword evidence="4" id="KW-1185">Reference proteome</keyword>
<evidence type="ECO:0000313" key="4">
    <source>
        <dbReference type="Proteomes" id="UP000663828"/>
    </source>
</evidence>
<dbReference type="GO" id="GO:0006334">
    <property type="term" value="P:nucleosome assembly"/>
    <property type="evidence" value="ECO:0007669"/>
    <property type="project" value="InterPro"/>
</dbReference>
<name>A0A814RW55_ADIRI</name>
<protein>
    <submittedName>
        <fullName evidence="3">Uncharacterized protein</fullName>
    </submittedName>
</protein>
<proteinExistence type="inferred from homology"/>
<sequence length="289" mass="33856">MNIDSSPLSIWSNCQPDIQHRINALLNYEAEYFRLRAEFHWQLQNLQYSYYPHFEQIFEQRRQIINGSSNVSVSNEIEPYIVPVKEGIPMFWLTVLKNLDSYDYPVRSCDEACLKHLTDIRCRLSPPSSQTTSFTLEFHFSPSNPYFTETILTKHYWIRLQVDVSSPYRSYDGPEIDRCSGCSITWNPNHDLTIRKRIKQKRNKITGEIRRVQVEERTPSFFDFFSPPIIHENGIQDMSDDDHIRLEADFQFGLLLKQQVIPKALLYYTGEALSPYGFNIEDSSSNSSS</sequence>
<dbReference type="Pfam" id="PF00956">
    <property type="entry name" value="NAP"/>
    <property type="match status" value="1"/>
</dbReference>
<gene>
    <name evidence="3" type="ORF">XAT740_LOCUS20356</name>
</gene>
<dbReference type="SUPFAM" id="SSF143113">
    <property type="entry name" value="NAP-like"/>
    <property type="match status" value="1"/>
</dbReference>
<dbReference type="Proteomes" id="UP000663828">
    <property type="component" value="Unassembled WGS sequence"/>
</dbReference>
<comment type="caution">
    <text evidence="3">The sequence shown here is derived from an EMBL/GenBank/DDBJ whole genome shotgun (WGS) entry which is preliminary data.</text>
</comment>
<evidence type="ECO:0000256" key="2">
    <source>
        <dbReference type="RuleBase" id="RU003876"/>
    </source>
</evidence>
<dbReference type="GO" id="GO:0005634">
    <property type="term" value="C:nucleus"/>
    <property type="evidence" value="ECO:0007669"/>
    <property type="project" value="InterPro"/>
</dbReference>
<comment type="similarity">
    <text evidence="1 2">Belongs to the nucleosome assembly protein (NAP) family.</text>
</comment>
<dbReference type="EMBL" id="CAJNOR010001419">
    <property type="protein sequence ID" value="CAF1139780.1"/>
    <property type="molecule type" value="Genomic_DNA"/>
</dbReference>
<dbReference type="PANTHER" id="PTHR11875">
    <property type="entry name" value="TESTIS-SPECIFIC Y-ENCODED PROTEIN"/>
    <property type="match status" value="1"/>
</dbReference>
<dbReference type="InterPro" id="IPR037231">
    <property type="entry name" value="NAP-like_sf"/>
</dbReference>
<reference evidence="3" key="1">
    <citation type="submission" date="2021-02" db="EMBL/GenBank/DDBJ databases">
        <authorList>
            <person name="Nowell W R."/>
        </authorList>
    </citation>
    <scope>NUCLEOTIDE SEQUENCE</scope>
</reference>
<accession>A0A814RW55</accession>